<feature type="domain" description="Transcription regulator PadR N-terminal" evidence="1">
    <location>
        <begin position="16"/>
        <end position="91"/>
    </location>
</feature>
<protein>
    <submittedName>
        <fullName evidence="2">PadR family transcriptional regulator</fullName>
    </submittedName>
</protein>
<gene>
    <name evidence="2" type="ORF">B1199_17065</name>
</gene>
<organism evidence="2 3">
    <name type="scientific">Pseudoalteromonas ulvae</name>
    <dbReference type="NCBI Taxonomy" id="107327"/>
    <lineage>
        <taxon>Bacteria</taxon>
        <taxon>Pseudomonadati</taxon>
        <taxon>Pseudomonadota</taxon>
        <taxon>Gammaproteobacteria</taxon>
        <taxon>Alteromonadales</taxon>
        <taxon>Pseudoalteromonadaceae</taxon>
        <taxon>Pseudoalteromonas</taxon>
    </lineage>
</organism>
<dbReference type="Proteomes" id="UP000194841">
    <property type="component" value="Unassembled WGS sequence"/>
</dbReference>
<dbReference type="InterPro" id="IPR036388">
    <property type="entry name" value="WH-like_DNA-bd_sf"/>
</dbReference>
<dbReference type="PANTHER" id="PTHR33169:SF14">
    <property type="entry name" value="TRANSCRIPTIONAL REGULATOR RV3488"/>
    <property type="match status" value="1"/>
</dbReference>
<dbReference type="RefSeq" id="WP_086745357.1">
    <property type="nucleotide sequence ID" value="NZ_MWPV01000006.1"/>
</dbReference>
<dbReference type="InterPro" id="IPR036390">
    <property type="entry name" value="WH_DNA-bd_sf"/>
</dbReference>
<dbReference type="AlphaFoldDB" id="A0A244CL92"/>
<evidence type="ECO:0000313" key="2">
    <source>
        <dbReference type="EMBL" id="OUL56383.1"/>
    </source>
</evidence>
<keyword evidence="3" id="KW-1185">Reference proteome</keyword>
<evidence type="ECO:0000259" key="1">
    <source>
        <dbReference type="Pfam" id="PF03551"/>
    </source>
</evidence>
<dbReference type="Gene3D" id="1.10.10.10">
    <property type="entry name" value="Winged helix-like DNA-binding domain superfamily/Winged helix DNA-binding domain"/>
    <property type="match status" value="1"/>
</dbReference>
<accession>A0A244CL92</accession>
<dbReference type="OrthoDB" id="120743at2"/>
<sequence length="116" mass="13101">MTEKEKYLGEFEQMILLAVLRLDHQAYGTTIRQLLAQEINRDVTIGALYTTLDRLEKKGLVTSTLGEATNERGGRAKKYFQVSAEGQRALKRSKDALNNLWQGIALSQAGERYEPI</sequence>
<proteinExistence type="predicted"/>
<dbReference type="SUPFAM" id="SSF46785">
    <property type="entry name" value="Winged helix' DNA-binding domain"/>
    <property type="match status" value="1"/>
</dbReference>
<dbReference type="EMBL" id="MWPV01000006">
    <property type="protein sequence ID" value="OUL56383.1"/>
    <property type="molecule type" value="Genomic_DNA"/>
</dbReference>
<dbReference type="InterPro" id="IPR052509">
    <property type="entry name" value="Metal_resp_DNA-bind_regulator"/>
</dbReference>
<reference evidence="2 3" key="1">
    <citation type="submission" date="2017-02" db="EMBL/GenBank/DDBJ databases">
        <title>Pseudoalteromonas ulvae TC14 Genome.</title>
        <authorList>
            <person name="Molmeret M."/>
        </authorList>
    </citation>
    <scope>NUCLEOTIDE SEQUENCE [LARGE SCALE GENOMIC DNA]</scope>
    <source>
        <strain evidence="2">TC14</strain>
    </source>
</reference>
<dbReference type="Pfam" id="PF03551">
    <property type="entry name" value="PadR"/>
    <property type="match status" value="1"/>
</dbReference>
<name>A0A244CL92_PSEDV</name>
<comment type="caution">
    <text evidence="2">The sequence shown here is derived from an EMBL/GenBank/DDBJ whole genome shotgun (WGS) entry which is preliminary data.</text>
</comment>
<dbReference type="InterPro" id="IPR005149">
    <property type="entry name" value="Tscrpt_reg_PadR_N"/>
</dbReference>
<dbReference type="PANTHER" id="PTHR33169">
    <property type="entry name" value="PADR-FAMILY TRANSCRIPTIONAL REGULATOR"/>
    <property type="match status" value="1"/>
</dbReference>
<evidence type="ECO:0000313" key="3">
    <source>
        <dbReference type="Proteomes" id="UP000194841"/>
    </source>
</evidence>